<proteinExistence type="predicted"/>
<gene>
    <name evidence="1" type="ORF">BaRGS_00001132</name>
</gene>
<sequence length="115" mass="12823">MTSKCYQGKDSCRKNYLYKYCTQWLLSESKPDGSLLTRALHHQCFCFALEPLRPASSGTHVLVAMGYLCWHEECSNAVCTCVPNLPQAQKAGVFRHSTVPAVHSTSHAQYTVGHC</sequence>
<dbReference type="AlphaFoldDB" id="A0ABD0M6B4"/>
<name>A0ABD0M6B4_9CAEN</name>
<organism evidence="1 2">
    <name type="scientific">Batillaria attramentaria</name>
    <dbReference type="NCBI Taxonomy" id="370345"/>
    <lineage>
        <taxon>Eukaryota</taxon>
        <taxon>Metazoa</taxon>
        <taxon>Spiralia</taxon>
        <taxon>Lophotrochozoa</taxon>
        <taxon>Mollusca</taxon>
        <taxon>Gastropoda</taxon>
        <taxon>Caenogastropoda</taxon>
        <taxon>Sorbeoconcha</taxon>
        <taxon>Cerithioidea</taxon>
        <taxon>Batillariidae</taxon>
        <taxon>Batillaria</taxon>
    </lineage>
</organism>
<dbReference type="Proteomes" id="UP001519460">
    <property type="component" value="Unassembled WGS sequence"/>
</dbReference>
<keyword evidence="2" id="KW-1185">Reference proteome</keyword>
<evidence type="ECO:0000313" key="1">
    <source>
        <dbReference type="EMBL" id="KAK7507197.1"/>
    </source>
</evidence>
<accession>A0ABD0M6B4</accession>
<reference evidence="1 2" key="1">
    <citation type="journal article" date="2023" name="Sci. Data">
        <title>Genome assembly of the Korean intertidal mud-creeper Batillaria attramentaria.</title>
        <authorList>
            <person name="Patra A.K."/>
            <person name="Ho P.T."/>
            <person name="Jun S."/>
            <person name="Lee S.J."/>
            <person name="Kim Y."/>
            <person name="Won Y.J."/>
        </authorList>
    </citation>
    <scope>NUCLEOTIDE SEQUENCE [LARGE SCALE GENOMIC DNA]</scope>
    <source>
        <strain evidence="1">Wonlab-2016</strain>
    </source>
</reference>
<protein>
    <submittedName>
        <fullName evidence="1">Uncharacterized protein</fullName>
    </submittedName>
</protein>
<evidence type="ECO:0000313" key="2">
    <source>
        <dbReference type="Proteomes" id="UP001519460"/>
    </source>
</evidence>
<dbReference type="EMBL" id="JACVVK020000004">
    <property type="protein sequence ID" value="KAK7507197.1"/>
    <property type="molecule type" value="Genomic_DNA"/>
</dbReference>
<comment type="caution">
    <text evidence="1">The sequence shown here is derived from an EMBL/GenBank/DDBJ whole genome shotgun (WGS) entry which is preliminary data.</text>
</comment>